<proteinExistence type="predicted"/>
<evidence type="ECO:0000313" key="2">
    <source>
        <dbReference type="EMBL" id="CAA6824822.1"/>
    </source>
</evidence>
<gene>
    <name evidence="2" type="ORF">HELGO_WM23124</name>
</gene>
<feature type="compositionally biased region" description="Polar residues" evidence="1">
    <location>
        <begin position="66"/>
        <end position="95"/>
    </location>
</feature>
<accession>A0A6S6TVU8</accession>
<dbReference type="AlphaFoldDB" id="A0A6S6TVU8"/>
<feature type="region of interest" description="Disordered" evidence="1">
    <location>
        <begin position="65"/>
        <end position="110"/>
    </location>
</feature>
<reference evidence="2" key="1">
    <citation type="submission" date="2020-01" db="EMBL/GenBank/DDBJ databases">
        <authorList>
            <person name="Meier V. D."/>
            <person name="Meier V D."/>
        </authorList>
    </citation>
    <scope>NUCLEOTIDE SEQUENCE</scope>
    <source>
        <strain evidence="2">HLG_WM_MAG_07</strain>
    </source>
</reference>
<name>A0A6S6TVU8_9GAMM</name>
<organism evidence="2">
    <name type="scientific">uncultured Thiotrichaceae bacterium</name>
    <dbReference type="NCBI Taxonomy" id="298394"/>
    <lineage>
        <taxon>Bacteria</taxon>
        <taxon>Pseudomonadati</taxon>
        <taxon>Pseudomonadota</taxon>
        <taxon>Gammaproteobacteria</taxon>
        <taxon>Thiotrichales</taxon>
        <taxon>Thiotrichaceae</taxon>
        <taxon>environmental samples</taxon>
    </lineage>
</organism>
<protein>
    <submittedName>
        <fullName evidence="2">Uncharacterized protein</fullName>
    </submittedName>
</protein>
<dbReference type="EMBL" id="CACVAY010000122">
    <property type="protein sequence ID" value="CAA6824822.1"/>
    <property type="molecule type" value="Genomic_DNA"/>
</dbReference>
<evidence type="ECO:0000256" key="1">
    <source>
        <dbReference type="SAM" id="MobiDB-lite"/>
    </source>
</evidence>
<sequence length="234" mass="24444">MSINDINRLDNLANDYETSKHLKTAESSSVHAFNNAMQDDNNPSSDLESLIAQITELLQKLMAAITGQSPSSEQSAANPQGGSIPTSGNAVSPVTGSGAGGSAGSDLIPKPTEHLQTLNLGGKNVVVGGDGTASAAEVQATAQSIQNLYANSPTFKNMIDNSSDPDFDVSVGRRSDNTSWGNTEGRLFMNINNINPGNSDSFQSLLGHEFAHASIDLGHGSQMEQIESAIAREA</sequence>